<dbReference type="EMBL" id="JBEDUW010000006">
    <property type="protein sequence ID" value="KAK9919991.1"/>
    <property type="molecule type" value="Genomic_DNA"/>
</dbReference>
<dbReference type="AlphaFoldDB" id="A0AAW1W812"/>
<gene>
    <name evidence="1" type="ORF">M0R45_028560</name>
</gene>
<proteinExistence type="predicted"/>
<organism evidence="1 2">
    <name type="scientific">Rubus argutus</name>
    <name type="common">Southern blackberry</name>
    <dbReference type="NCBI Taxonomy" id="59490"/>
    <lineage>
        <taxon>Eukaryota</taxon>
        <taxon>Viridiplantae</taxon>
        <taxon>Streptophyta</taxon>
        <taxon>Embryophyta</taxon>
        <taxon>Tracheophyta</taxon>
        <taxon>Spermatophyta</taxon>
        <taxon>Magnoliopsida</taxon>
        <taxon>eudicotyledons</taxon>
        <taxon>Gunneridae</taxon>
        <taxon>Pentapetalae</taxon>
        <taxon>rosids</taxon>
        <taxon>fabids</taxon>
        <taxon>Rosales</taxon>
        <taxon>Rosaceae</taxon>
        <taxon>Rosoideae</taxon>
        <taxon>Rosoideae incertae sedis</taxon>
        <taxon>Rubus</taxon>
    </lineage>
</organism>
<dbReference type="Proteomes" id="UP001457282">
    <property type="component" value="Unassembled WGS sequence"/>
</dbReference>
<protein>
    <submittedName>
        <fullName evidence="1">Uncharacterized protein</fullName>
    </submittedName>
</protein>
<evidence type="ECO:0000313" key="1">
    <source>
        <dbReference type="EMBL" id="KAK9919991.1"/>
    </source>
</evidence>
<reference evidence="1 2" key="1">
    <citation type="journal article" date="2023" name="G3 (Bethesda)">
        <title>A chromosome-length genome assembly and annotation of blackberry (Rubus argutus, cv. 'Hillquist').</title>
        <authorList>
            <person name="Bruna T."/>
            <person name="Aryal R."/>
            <person name="Dudchenko O."/>
            <person name="Sargent D.J."/>
            <person name="Mead D."/>
            <person name="Buti M."/>
            <person name="Cavallini A."/>
            <person name="Hytonen T."/>
            <person name="Andres J."/>
            <person name="Pham M."/>
            <person name="Weisz D."/>
            <person name="Mascagni F."/>
            <person name="Usai G."/>
            <person name="Natali L."/>
            <person name="Bassil N."/>
            <person name="Fernandez G.E."/>
            <person name="Lomsadze A."/>
            <person name="Armour M."/>
            <person name="Olukolu B."/>
            <person name="Poorten T."/>
            <person name="Britton C."/>
            <person name="Davik J."/>
            <person name="Ashrafi H."/>
            <person name="Aiden E.L."/>
            <person name="Borodovsky M."/>
            <person name="Worthington M."/>
        </authorList>
    </citation>
    <scope>NUCLEOTIDE SEQUENCE [LARGE SCALE GENOMIC DNA]</scope>
    <source>
        <strain evidence="1">PI 553951</strain>
    </source>
</reference>
<comment type="caution">
    <text evidence="1">The sequence shown here is derived from an EMBL/GenBank/DDBJ whole genome shotgun (WGS) entry which is preliminary data.</text>
</comment>
<name>A0AAW1W812_RUBAR</name>
<sequence>MKNHGGWVVMIDDSGCRKEAREHGCGCVSCRPTGGVDGLLLCNRSGKDRSRGADLGNSWLSFTVELLP</sequence>
<evidence type="ECO:0000313" key="2">
    <source>
        <dbReference type="Proteomes" id="UP001457282"/>
    </source>
</evidence>
<keyword evidence="2" id="KW-1185">Reference proteome</keyword>
<accession>A0AAW1W812</accession>